<accession>A0A1D3URE4</accession>
<feature type="domain" description="Methyltransferase small" evidence="7">
    <location>
        <begin position="41"/>
        <end position="127"/>
    </location>
</feature>
<comment type="subcellular location">
    <subcellularLocation>
        <location evidence="6">Cytoplasm</location>
    </subcellularLocation>
</comment>
<evidence type="ECO:0000256" key="4">
    <source>
        <dbReference type="ARBA" id="ARBA00022691"/>
    </source>
</evidence>
<dbReference type="GO" id="GO:0005737">
    <property type="term" value="C:cytoplasm"/>
    <property type="evidence" value="ECO:0007669"/>
    <property type="project" value="UniProtKB-SubCell"/>
</dbReference>
<evidence type="ECO:0000256" key="3">
    <source>
        <dbReference type="ARBA" id="ARBA00022679"/>
    </source>
</evidence>
<dbReference type="InterPro" id="IPR029063">
    <property type="entry name" value="SAM-dependent_MTases_sf"/>
</dbReference>
<dbReference type="GO" id="GO:0032259">
    <property type="term" value="P:methylation"/>
    <property type="evidence" value="ECO:0007669"/>
    <property type="project" value="UniProtKB-KW"/>
</dbReference>
<evidence type="ECO:0000256" key="5">
    <source>
        <dbReference type="ARBA" id="ARBA00022694"/>
    </source>
</evidence>
<dbReference type="InterPro" id="IPR002052">
    <property type="entry name" value="DNA_methylase_N6_adenine_CS"/>
</dbReference>
<dbReference type="Proteomes" id="UP000182057">
    <property type="component" value="Unassembled WGS sequence"/>
</dbReference>
<dbReference type="SUPFAM" id="SSF53335">
    <property type="entry name" value="S-adenosyl-L-methionine-dependent methyltransferases"/>
    <property type="match status" value="1"/>
</dbReference>
<dbReference type="PANTHER" id="PTHR47739:SF1">
    <property type="entry name" value="TRNA1(VAL) (ADENINE(37)-N6)-METHYLTRANSFERASE"/>
    <property type="match status" value="1"/>
</dbReference>
<dbReference type="InterPro" id="IPR050210">
    <property type="entry name" value="tRNA_Adenine-N(6)_MTase"/>
</dbReference>
<keyword evidence="3 6" id="KW-0808">Transferase</keyword>
<gene>
    <name evidence="8" type="primary">yfiC</name>
    <name evidence="8" type="ORF">TFUB20_02226</name>
</gene>
<evidence type="ECO:0000256" key="2">
    <source>
        <dbReference type="ARBA" id="ARBA00022603"/>
    </source>
</evidence>
<comment type="catalytic activity">
    <reaction evidence="6">
        <text>adenosine(37) in tRNA1(Val) + S-adenosyl-L-methionine = N(6)-methyladenosine(37) in tRNA1(Val) + S-adenosyl-L-homocysteine + H(+)</text>
        <dbReference type="Rhea" id="RHEA:43160"/>
        <dbReference type="Rhea" id="RHEA-COMP:10369"/>
        <dbReference type="Rhea" id="RHEA-COMP:10370"/>
        <dbReference type="ChEBI" id="CHEBI:15378"/>
        <dbReference type="ChEBI" id="CHEBI:57856"/>
        <dbReference type="ChEBI" id="CHEBI:59789"/>
        <dbReference type="ChEBI" id="CHEBI:74411"/>
        <dbReference type="ChEBI" id="CHEBI:74449"/>
        <dbReference type="EC" id="2.1.1.223"/>
    </reaction>
</comment>
<evidence type="ECO:0000259" key="7">
    <source>
        <dbReference type="Pfam" id="PF05175"/>
    </source>
</evidence>
<evidence type="ECO:0000256" key="1">
    <source>
        <dbReference type="ARBA" id="ARBA00022490"/>
    </source>
</evidence>
<dbReference type="Pfam" id="PF05175">
    <property type="entry name" value="MTS"/>
    <property type="match status" value="1"/>
</dbReference>
<reference evidence="8 9" key="1">
    <citation type="submission" date="2016-09" db="EMBL/GenBank/DDBJ databases">
        <authorList>
            <person name="Capua I."/>
            <person name="De Benedictis P."/>
            <person name="Joannis T."/>
            <person name="Lombin L.H."/>
            <person name="Cattoli G."/>
        </authorList>
    </citation>
    <scope>NUCLEOTIDE SEQUENCE [LARGE SCALE GENOMIC DNA]</scope>
    <source>
        <strain evidence="8 9">UB20</strain>
    </source>
</reference>
<dbReference type="HAMAP" id="MF_01872">
    <property type="entry name" value="tRNA_methyltr_YfiC"/>
    <property type="match status" value="1"/>
</dbReference>
<organism evidence="8 9">
    <name type="scientific">Tannerella forsythia</name>
    <name type="common">Bacteroides forsythus</name>
    <dbReference type="NCBI Taxonomy" id="28112"/>
    <lineage>
        <taxon>Bacteria</taxon>
        <taxon>Pseudomonadati</taxon>
        <taxon>Bacteroidota</taxon>
        <taxon>Bacteroidia</taxon>
        <taxon>Bacteroidales</taxon>
        <taxon>Tannerellaceae</taxon>
        <taxon>Tannerella</taxon>
    </lineage>
</organism>
<dbReference type="CDD" id="cd02440">
    <property type="entry name" value="AdoMet_MTases"/>
    <property type="match status" value="1"/>
</dbReference>
<dbReference type="PROSITE" id="PS00092">
    <property type="entry name" value="N6_MTASE"/>
    <property type="match status" value="1"/>
</dbReference>
<keyword evidence="5 6" id="KW-0819">tRNA processing</keyword>
<proteinExistence type="inferred from homology"/>
<dbReference type="InterPro" id="IPR007848">
    <property type="entry name" value="Small_mtfrase_dom"/>
</dbReference>
<dbReference type="EC" id="2.1.1.223" evidence="6"/>
<dbReference type="GO" id="GO:0016430">
    <property type="term" value="F:tRNA (adenine-N6)-methyltransferase activity"/>
    <property type="evidence" value="ECO:0007669"/>
    <property type="project" value="UniProtKB-UniRule"/>
</dbReference>
<evidence type="ECO:0000313" key="9">
    <source>
        <dbReference type="Proteomes" id="UP000182057"/>
    </source>
</evidence>
<evidence type="ECO:0000256" key="6">
    <source>
        <dbReference type="HAMAP-Rule" id="MF_01872"/>
    </source>
</evidence>
<evidence type="ECO:0000313" key="8">
    <source>
        <dbReference type="EMBL" id="SCQ23973.1"/>
    </source>
</evidence>
<dbReference type="PANTHER" id="PTHR47739">
    <property type="entry name" value="TRNA1(VAL) (ADENINE(37)-N6)-METHYLTRANSFERASE"/>
    <property type="match status" value="1"/>
</dbReference>
<sequence length="253" mass="28676">MIFLTMSNPYFRFKQFTVWHDRCAMKVGTDGTLLGAWVNVHGRMRMLDVGTGTGLIALMLAQRNTEAQIDAIDPDADAYLQAQENIRQSPFRTRIRIVHTPFQAYALTVIKPYDLIVSNPPYFKGSMKCPERKRRLARHDDTLTLADLLHTGKALLAPHGRIALILPFAQRDDLISTAENEALHTIRETRVISVEGGSPKRLLIELSSLPAEAITADELILEDWMHRRTAAYRQLTQAFYLSENSISKEKSKD</sequence>
<dbReference type="EMBL" id="FMMM01000078">
    <property type="protein sequence ID" value="SCQ23973.1"/>
    <property type="molecule type" value="Genomic_DNA"/>
</dbReference>
<protein>
    <recommendedName>
        <fullName evidence="6">tRNA1(Val) (adenine(37)-N6)-methyltransferase</fullName>
        <ecNumber evidence="6">2.1.1.223</ecNumber>
    </recommendedName>
    <alternativeName>
        <fullName evidence="6">tRNA m6A37 methyltransferase</fullName>
    </alternativeName>
</protein>
<comment type="function">
    <text evidence="6">Specifically methylates the adenine in position 37 of tRNA(1)(Val) (anticodon cmo5UAC).</text>
</comment>
<keyword evidence="4 6" id="KW-0949">S-adenosyl-L-methionine</keyword>
<dbReference type="InterPro" id="IPR022882">
    <property type="entry name" value="tRNA_adenine-N6_MeTrfase"/>
</dbReference>
<name>A0A1D3URE4_TANFO</name>
<dbReference type="Gene3D" id="3.40.50.150">
    <property type="entry name" value="Vaccinia Virus protein VP39"/>
    <property type="match status" value="1"/>
</dbReference>
<dbReference type="GO" id="GO:0008033">
    <property type="term" value="P:tRNA processing"/>
    <property type="evidence" value="ECO:0007669"/>
    <property type="project" value="UniProtKB-UniRule"/>
</dbReference>
<keyword evidence="2 6" id="KW-0489">Methyltransferase</keyword>
<dbReference type="AlphaFoldDB" id="A0A1D3URE4"/>
<keyword evidence="1 6" id="KW-0963">Cytoplasm</keyword>
<comment type="similarity">
    <text evidence="6">Belongs to the methyltransferase superfamily. tRNA (adenine-N(6)-)-methyltransferase family.</text>
</comment>
<dbReference type="GO" id="GO:0003676">
    <property type="term" value="F:nucleic acid binding"/>
    <property type="evidence" value="ECO:0007669"/>
    <property type="project" value="InterPro"/>
</dbReference>